<keyword evidence="1" id="KW-0732">Signal</keyword>
<organism evidence="2 3">
    <name type="scientific">Allokutzneria oryzae</name>
    <dbReference type="NCBI Taxonomy" id="1378989"/>
    <lineage>
        <taxon>Bacteria</taxon>
        <taxon>Bacillati</taxon>
        <taxon>Actinomycetota</taxon>
        <taxon>Actinomycetes</taxon>
        <taxon>Pseudonocardiales</taxon>
        <taxon>Pseudonocardiaceae</taxon>
        <taxon>Allokutzneria</taxon>
    </lineage>
</organism>
<dbReference type="Proteomes" id="UP001589693">
    <property type="component" value="Unassembled WGS sequence"/>
</dbReference>
<reference evidence="2 3" key="1">
    <citation type="submission" date="2024-09" db="EMBL/GenBank/DDBJ databases">
        <authorList>
            <person name="Sun Q."/>
            <person name="Mori K."/>
        </authorList>
    </citation>
    <scope>NUCLEOTIDE SEQUENCE [LARGE SCALE GENOMIC DNA]</scope>
    <source>
        <strain evidence="2 3">TBRC 7907</strain>
    </source>
</reference>
<evidence type="ECO:0000313" key="3">
    <source>
        <dbReference type="Proteomes" id="UP001589693"/>
    </source>
</evidence>
<gene>
    <name evidence="2" type="ORF">ACFFQA_24120</name>
</gene>
<proteinExistence type="predicted"/>
<name>A0ABV6A1K6_9PSEU</name>
<sequence>MRFAAVVLLAPAAVAAPTSALLYRESGRGLYEATLTAALTESDSQGVARCTAALDGEDKVVGVTGSGPHGYLAAFNGSNGLAPRAWGTSEGATHRHQDSR</sequence>
<dbReference type="EMBL" id="JBHLZU010000019">
    <property type="protein sequence ID" value="MFB9907032.1"/>
    <property type="molecule type" value="Genomic_DNA"/>
</dbReference>
<dbReference type="RefSeq" id="WP_377856428.1">
    <property type="nucleotide sequence ID" value="NZ_JBHLZU010000019.1"/>
</dbReference>
<comment type="caution">
    <text evidence="2">The sequence shown here is derived from an EMBL/GenBank/DDBJ whole genome shotgun (WGS) entry which is preliminary data.</text>
</comment>
<evidence type="ECO:0000313" key="2">
    <source>
        <dbReference type="EMBL" id="MFB9907032.1"/>
    </source>
</evidence>
<protein>
    <submittedName>
        <fullName evidence="2">Uncharacterized protein</fullName>
    </submittedName>
</protein>
<feature type="chain" id="PRO_5047027181" evidence="1">
    <location>
        <begin position="16"/>
        <end position="100"/>
    </location>
</feature>
<keyword evidence="3" id="KW-1185">Reference proteome</keyword>
<evidence type="ECO:0000256" key="1">
    <source>
        <dbReference type="SAM" id="SignalP"/>
    </source>
</evidence>
<accession>A0ABV6A1K6</accession>
<feature type="signal peptide" evidence="1">
    <location>
        <begin position="1"/>
        <end position="15"/>
    </location>
</feature>